<dbReference type="EMBL" id="JBEPBX010000017">
    <property type="protein sequence ID" value="MER6615641.1"/>
    <property type="molecule type" value="Genomic_DNA"/>
</dbReference>
<dbReference type="InterPro" id="IPR036188">
    <property type="entry name" value="FAD/NAD-bd_sf"/>
</dbReference>
<protein>
    <submittedName>
        <fullName evidence="4">FAD-dependent monooxygenase</fullName>
    </submittedName>
</protein>
<dbReference type="RefSeq" id="WP_100107671.1">
    <property type="nucleotide sequence ID" value="NZ_JBEPBX010000017.1"/>
</dbReference>
<comment type="caution">
    <text evidence="4">The sequence shown here is derived from an EMBL/GenBank/DDBJ whole genome shotgun (WGS) entry which is preliminary data.</text>
</comment>
<evidence type="ECO:0000313" key="5">
    <source>
        <dbReference type="Proteomes" id="UP001445472"/>
    </source>
</evidence>
<dbReference type="PANTHER" id="PTHR13789">
    <property type="entry name" value="MONOOXYGENASE"/>
    <property type="match status" value="1"/>
</dbReference>
<evidence type="ECO:0000259" key="3">
    <source>
        <dbReference type="Pfam" id="PF01494"/>
    </source>
</evidence>
<keyword evidence="5" id="KW-1185">Reference proteome</keyword>
<dbReference type="Pfam" id="PF01494">
    <property type="entry name" value="FAD_binding_3"/>
    <property type="match status" value="1"/>
</dbReference>
<dbReference type="Gene3D" id="3.50.50.60">
    <property type="entry name" value="FAD/NAD(P)-binding domain"/>
    <property type="match status" value="1"/>
</dbReference>
<dbReference type="Proteomes" id="UP001445472">
    <property type="component" value="Unassembled WGS sequence"/>
</dbReference>
<dbReference type="InterPro" id="IPR002938">
    <property type="entry name" value="FAD-bd"/>
</dbReference>
<gene>
    <name evidence="4" type="ORF">ABT276_20210</name>
</gene>
<evidence type="ECO:0000256" key="1">
    <source>
        <dbReference type="ARBA" id="ARBA00023002"/>
    </source>
</evidence>
<keyword evidence="2 4" id="KW-0503">Monooxygenase</keyword>
<evidence type="ECO:0000313" key="4">
    <source>
        <dbReference type="EMBL" id="MER6615641.1"/>
    </source>
</evidence>
<feature type="domain" description="FAD-binding" evidence="3">
    <location>
        <begin position="6"/>
        <end position="327"/>
    </location>
</feature>
<keyword evidence="1" id="KW-0560">Oxidoreductase</keyword>
<name>A0ABV1UZG8_9ACTN</name>
<dbReference type="PANTHER" id="PTHR13789:SF309">
    <property type="entry name" value="PUTATIVE (AFU_ORTHOLOGUE AFUA_6G14510)-RELATED"/>
    <property type="match status" value="1"/>
</dbReference>
<dbReference type="PRINTS" id="PR00420">
    <property type="entry name" value="RNGMNOXGNASE"/>
</dbReference>
<reference evidence="4 5" key="1">
    <citation type="submission" date="2024-06" db="EMBL/GenBank/DDBJ databases">
        <title>The Natural Products Discovery Center: Release of the First 8490 Sequenced Strains for Exploring Actinobacteria Biosynthetic Diversity.</title>
        <authorList>
            <person name="Kalkreuter E."/>
            <person name="Kautsar S.A."/>
            <person name="Yang D."/>
            <person name="Bader C.D."/>
            <person name="Teijaro C.N."/>
            <person name="Fluegel L."/>
            <person name="Davis C.M."/>
            <person name="Simpson J.R."/>
            <person name="Lauterbach L."/>
            <person name="Steele A.D."/>
            <person name="Gui C."/>
            <person name="Meng S."/>
            <person name="Li G."/>
            <person name="Viehrig K."/>
            <person name="Ye F."/>
            <person name="Su P."/>
            <person name="Kiefer A.F."/>
            <person name="Nichols A."/>
            <person name="Cepeda A.J."/>
            <person name="Yan W."/>
            <person name="Fan B."/>
            <person name="Jiang Y."/>
            <person name="Adhikari A."/>
            <person name="Zheng C.-J."/>
            <person name="Schuster L."/>
            <person name="Cowan T.M."/>
            <person name="Smanski M.J."/>
            <person name="Chevrette M.G."/>
            <person name="De Carvalho L.P.S."/>
            <person name="Shen B."/>
        </authorList>
    </citation>
    <scope>NUCLEOTIDE SEQUENCE [LARGE SCALE GENOMIC DNA]</scope>
    <source>
        <strain evidence="4 5">NPDC000837</strain>
    </source>
</reference>
<dbReference type="InterPro" id="IPR050493">
    <property type="entry name" value="FAD-dep_Monooxygenase_BioMet"/>
</dbReference>
<dbReference type="SUPFAM" id="SSF51905">
    <property type="entry name" value="FAD/NAD(P)-binding domain"/>
    <property type="match status" value="1"/>
</dbReference>
<dbReference type="GO" id="GO:0004497">
    <property type="term" value="F:monooxygenase activity"/>
    <property type="evidence" value="ECO:0007669"/>
    <property type="project" value="UniProtKB-KW"/>
</dbReference>
<accession>A0ABV1UZG8</accession>
<organism evidence="4 5">
    <name type="scientific">Streptomyces xantholiticus</name>
    <dbReference type="NCBI Taxonomy" id="68285"/>
    <lineage>
        <taxon>Bacteria</taxon>
        <taxon>Bacillati</taxon>
        <taxon>Actinomycetota</taxon>
        <taxon>Actinomycetes</taxon>
        <taxon>Kitasatosporales</taxon>
        <taxon>Streptomycetaceae</taxon>
        <taxon>Streptomyces</taxon>
    </lineage>
</organism>
<evidence type="ECO:0000256" key="2">
    <source>
        <dbReference type="ARBA" id="ARBA00023033"/>
    </source>
</evidence>
<sequence length="375" mass="41004">MIRGLKVVIVGGGVGGLTLAGMLTRRGATVTVLERAPEMRQGFGLTMWPNAFLALRQVGGDDMYKAVCDVSQELSRLRYRLGSGRVVADIDINGTLVKQYGEPGYAVTRIELLQALASQAGTEVRYGADVVGATTEGTVTLASGETISADVVIGADGVGSKVRQAISPPGRPVPESRRLLGWQGVVPRLLTPSQTEAEVFFGPTGSSGMFPLPNGRTYWFFLDPNRERPQIEGWHQAIQTMVRETPAEAMHKDEARDRPADEHWGEGRVTLLGDAAHAFLPTAGQGACIAIEDAAVLTRRLERFDDPVTALRQFEDDRLRRVRRVLKISRRLHGMQQMKPAFMRHFGLIITPTAAITRMYGEPTYPIPEFLAGAR</sequence>
<proteinExistence type="predicted"/>